<dbReference type="PROSITE" id="PS50887">
    <property type="entry name" value="GGDEF"/>
    <property type="match status" value="1"/>
</dbReference>
<dbReference type="NCBIfam" id="TIGR00254">
    <property type="entry name" value="GGDEF"/>
    <property type="match status" value="1"/>
</dbReference>
<dbReference type="SMART" id="SM00267">
    <property type="entry name" value="GGDEF"/>
    <property type="match status" value="1"/>
</dbReference>
<dbReference type="InterPro" id="IPR052155">
    <property type="entry name" value="Biofilm_reg_signaling"/>
</dbReference>
<dbReference type="InterPro" id="IPR043128">
    <property type="entry name" value="Rev_trsase/Diguanyl_cyclase"/>
</dbReference>
<evidence type="ECO:0000259" key="3">
    <source>
        <dbReference type="PROSITE" id="PS50887"/>
    </source>
</evidence>
<dbReference type="InterPro" id="IPR035965">
    <property type="entry name" value="PAS-like_dom_sf"/>
</dbReference>
<evidence type="ECO:0000259" key="2">
    <source>
        <dbReference type="PROSITE" id="PS50883"/>
    </source>
</evidence>
<dbReference type="Gene3D" id="3.30.450.20">
    <property type="entry name" value="PAS domain"/>
    <property type="match status" value="1"/>
</dbReference>
<dbReference type="CDD" id="cd01948">
    <property type="entry name" value="EAL"/>
    <property type="match status" value="1"/>
</dbReference>
<feature type="non-terminal residue" evidence="4">
    <location>
        <position position="1"/>
    </location>
</feature>
<dbReference type="InterPro" id="IPR035919">
    <property type="entry name" value="EAL_sf"/>
</dbReference>
<evidence type="ECO:0000259" key="1">
    <source>
        <dbReference type="PROSITE" id="PS50113"/>
    </source>
</evidence>
<dbReference type="Pfam" id="PF00990">
    <property type="entry name" value="GGDEF"/>
    <property type="match status" value="1"/>
</dbReference>
<name>A0A7C4AIA0_9BACT</name>
<dbReference type="FunFam" id="3.20.20.450:FF:000001">
    <property type="entry name" value="Cyclic di-GMP phosphodiesterase yahA"/>
    <property type="match status" value="1"/>
</dbReference>
<feature type="domain" description="EAL" evidence="2">
    <location>
        <begin position="236"/>
        <end position="492"/>
    </location>
</feature>
<dbReference type="Gene3D" id="3.20.20.450">
    <property type="entry name" value="EAL domain"/>
    <property type="match status" value="1"/>
</dbReference>
<dbReference type="InterPro" id="IPR001633">
    <property type="entry name" value="EAL_dom"/>
</dbReference>
<gene>
    <name evidence="4" type="ORF">ENR59_10920</name>
</gene>
<sequence length="500" mass="55125">VLATLHDGQSRHVEDDVYWRKDGSSFPVAYTCTPLYREGVQDGAVVVFDDITERRRAQERLRRQAYFDDLTGLANRHHFRQSLEAALERPKGDGAFAVLYLDLDDFKVVNDGLGHSLGDRLLSALGLRLRRAMGPRGLLARLGGDEFAMLLRGPHDADQALAAVARIHKELEQPEHLEGYEIYLSASVGVVLDDGGYASAEEVLRDADTAMFRAKTKGKNGCAIFDSAMHDAVRARLLLENDLRRALDREEFFLAYQPIVSLADGRLVGFEALVRWSHPERGLISPAEFIPVAEASGLILPLGEWVLYQACSQLKSWRDQLPGMDGVSMSVNLSARQFMQEDLAGRIGGLIADAGLTPGLVKLEITESAIMANAERAVESLRELKDLGISLLVDDFGTGYSSLAYLRRFPVDALKVDRSFVRNLDTERDNRQIVKAVVQLASSLELQVVAEGIEEREELEVLKAMGCPMGQGYYFAKPLAAQAAADYLKARPAGPSPQGR</sequence>
<dbReference type="EMBL" id="DSRP01000757">
    <property type="protein sequence ID" value="HGG93445.1"/>
    <property type="molecule type" value="Genomic_DNA"/>
</dbReference>
<evidence type="ECO:0000313" key="4">
    <source>
        <dbReference type="EMBL" id="HGG93445.1"/>
    </source>
</evidence>
<proteinExistence type="predicted"/>
<dbReference type="InterPro" id="IPR000014">
    <property type="entry name" value="PAS"/>
</dbReference>
<dbReference type="CDD" id="cd01949">
    <property type="entry name" value="GGDEF"/>
    <property type="match status" value="1"/>
</dbReference>
<feature type="domain" description="GGDEF" evidence="3">
    <location>
        <begin position="94"/>
        <end position="227"/>
    </location>
</feature>
<dbReference type="InterPro" id="IPR000700">
    <property type="entry name" value="PAS-assoc_C"/>
</dbReference>
<dbReference type="PANTHER" id="PTHR44757:SF2">
    <property type="entry name" value="BIOFILM ARCHITECTURE MAINTENANCE PROTEIN MBAA"/>
    <property type="match status" value="1"/>
</dbReference>
<dbReference type="SUPFAM" id="SSF55073">
    <property type="entry name" value="Nucleotide cyclase"/>
    <property type="match status" value="1"/>
</dbReference>
<dbReference type="NCBIfam" id="TIGR00229">
    <property type="entry name" value="sensory_box"/>
    <property type="match status" value="1"/>
</dbReference>
<accession>A0A7C4AIA0</accession>
<dbReference type="AlphaFoldDB" id="A0A7C4AIA0"/>
<dbReference type="SMART" id="SM00052">
    <property type="entry name" value="EAL"/>
    <property type="match status" value="1"/>
</dbReference>
<dbReference type="PROSITE" id="PS50113">
    <property type="entry name" value="PAC"/>
    <property type="match status" value="1"/>
</dbReference>
<dbReference type="Gene3D" id="3.30.70.270">
    <property type="match status" value="1"/>
</dbReference>
<organism evidence="4">
    <name type="scientific">Fundidesulfovibrio putealis</name>
    <dbReference type="NCBI Taxonomy" id="270496"/>
    <lineage>
        <taxon>Bacteria</taxon>
        <taxon>Pseudomonadati</taxon>
        <taxon>Thermodesulfobacteriota</taxon>
        <taxon>Desulfovibrionia</taxon>
        <taxon>Desulfovibrionales</taxon>
        <taxon>Desulfovibrionaceae</taxon>
        <taxon>Fundidesulfovibrio</taxon>
    </lineage>
</organism>
<protein>
    <submittedName>
        <fullName evidence="4">EAL domain-containing protein</fullName>
    </submittedName>
</protein>
<dbReference type="InterPro" id="IPR000160">
    <property type="entry name" value="GGDEF_dom"/>
</dbReference>
<dbReference type="PANTHER" id="PTHR44757">
    <property type="entry name" value="DIGUANYLATE CYCLASE DGCP"/>
    <property type="match status" value="1"/>
</dbReference>
<dbReference type="SUPFAM" id="SSF141868">
    <property type="entry name" value="EAL domain-like"/>
    <property type="match status" value="1"/>
</dbReference>
<feature type="domain" description="PAC" evidence="1">
    <location>
        <begin position="11"/>
        <end position="63"/>
    </location>
</feature>
<comment type="caution">
    <text evidence="4">The sequence shown here is derived from an EMBL/GenBank/DDBJ whole genome shotgun (WGS) entry which is preliminary data.</text>
</comment>
<dbReference type="Pfam" id="PF00563">
    <property type="entry name" value="EAL"/>
    <property type="match status" value="1"/>
</dbReference>
<dbReference type="InterPro" id="IPR029787">
    <property type="entry name" value="Nucleotide_cyclase"/>
</dbReference>
<dbReference type="SUPFAM" id="SSF55785">
    <property type="entry name" value="PYP-like sensor domain (PAS domain)"/>
    <property type="match status" value="1"/>
</dbReference>
<reference evidence="4" key="1">
    <citation type="journal article" date="2020" name="mSystems">
        <title>Genome- and Community-Level Interaction Insights into Carbon Utilization and Element Cycling Functions of Hydrothermarchaeota in Hydrothermal Sediment.</title>
        <authorList>
            <person name="Zhou Z."/>
            <person name="Liu Y."/>
            <person name="Xu W."/>
            <person name="Pan J."/>
            <person name="Luo Z.H."/>
            <person name="Li M."/>
        </authorList>
    </citation>
    <scope>NUCLEOTIDE SEQUENCE [LARGE SCALE GENOMIC DNA]</scope>
    <source>
        <strain evidence="4">SpSt-413</strain>
    </source>
</reference>
<dbReference type="PROSITE" id="PS50883">
    <property type="entry name" value="EAL"/>
    <property type="match status" value="1"/>
</dbReference>